<keyword evidence="6" id="KW-1185">Reference proteome</keyword>
<dbReference type="RefSeq" id="WP_105591547.1">
    <property type="nucleotide sequence ID" value="NZ_PDET01000002.1"/>
</dbReference>
<name>A0A2S9IGP7_9GAMM</name>
<comment type="caution">
    <text evidence="5">The sequence shown here is derived from an EMBL/GenBank/DDBJ whole genome shotgun (WGS) entry which is preliminary data.</text>
</comment>
<dbReference type="Pfam" id="PF13377">
    <property type="entry name" value="Peripla_BP_3"/>
    <property type="match status" value="1"/>
</dbReference>
<organism evidence="5 6">
    <name type="scientific">Pantoea coffeiphila</name>
    <dbReference type="NCBI Taxonomy" id="1465635"/>
    <lineage>
        <taxon>Bacteria</taxon>
        <taxon>Pseudomonadati</taxon>
        <taxon>Pseudomonadota</taxon>
        <taxon>Gammaproteobacteria</taxon>
        <taxon>Enterobacterales</taxon>
        <taxon>Erwiniaceae</taxon>
        <taxon>Pantoea</taxon>
    </lineage>
</organism>
<dbReference type="InterPro" id="IPR046335">
    <property type="entry name" value="LacI/GalR-like_sensor"/>
</dbReference>
<evidence type="ECO:0000313" key="5">
    <source>
        <dbReference type="EMBL" id="PRD16965.1"/>
    </source>
</evidence>
<keyword evidence="3" id="KW-0804">Transcription</keyword>
<dbReference type="PROSITE" id="PS00356">
    <property type="entry name" value="HTH_LACI_1"/>
    <property type="match status" value="1"/>
</dbReference>
<dbReference type="InterPro" id="IPR010982">
    <property type="entry name" value="Lambda_DNA-bd_dom_sf"/>
</dbReference>
<accession>A0A2S9IGP7</accession>
<gene>
    <name evidence="5" type="ORF">CQW29_04710</name>
</gene>
<keyword evidence="1" id="KW-0805">Transcription regulation</keyword>
<dbReference type="PROSITE" id="PS50932">
    <property type="entry name" value="HTH_LACI_2"/>
    <property type="match status" value="2"/>
</dbReference>
<dbReference type="GO" id="GO:0003700">
    <property type="term" value="F:DNA-binding transcription factor activity"/>
    <property type="evidence" value="ECO:0007669"/>
    <property type="project" value="TreeGrafter"/>
</dbReference>
<feature type="domain" description="HTH lacI-type" evidence="4">
    <location>
        <begin position="10"/>
        <end position="64"/>
    </location>
</feature>
<sequence>MRKRRSSGRVTLQDVADYVGVGVMTVSRVMRTPELVSDKVRSEVEKAARALGYEASAPAAELAASPQQRVTLQDVARHAGVGQMTASRALRDPSQVSEVSLRKVEQAVRELGYVTNQAAAALASQQSHTVAVLYPFQHDRASTRFVQALQHTLSNQPFQLIMACHEYHQYGETPLVEKLLQHRPSALVLFAAQLSPKTCEMLESSEVVTVNVCGAGQFSADLTLNIAFSDAAERLTRTLLEKGYRRIAFIGAQTDNRLHKQQLNGWHRAMLAHYQNADLMITVPDAPSLQFGRFALGQLLQNQPDLDAIICSHEEIAIGVLAECQRRLLKVPYDMAVACLDGSTDCDHTFPSLTSMRLNYEKLGQQVGQRLMAMLDDAPQPLEEQIKFAFEPGDSS</sequence>
<evidence type="ECO:0000256" key="3">
    <source>
        <dbReference type="ARBA" id="ARBA00023163"/>
    </source>
</evidence>
<dbReference type="AlphaFoldDB" id="A0A2S9IGP7"/>
<dbReference type="SUPFAM" id="SSF47413">
    <property type="entry name" value="lambda repressor-like DNA-binding domains"/>
    <property type="match status" value="2"/>
</dbReference>
<dbReference type="Proteomes" id="UP000239181">
    <property type="component" value="Unassembled WGS sequence"/>
</dbReference>
<reference evidence="5 6" key="1">
    <citation type="submission" date="2017-10" db="EMBL/GenBank/DDBJ databases">
        <title>Draft genome of two endophytic bacteria isolated from 'guarana' Paullinia cupana (Mart.) Ducke.</title>
        <authorList>
            <person name="Siqueira K.A."/>
            <person name="Liotti R.G."/>
            <person name="Mendes T.A."/>
            <person name="Soares M.A."/>
        </authorList>
    </citation>
    <scope>NUCLEOTIDE SEQUENCE [LARGE SCALE GENOMIC DNA]</scope>
    <source>
        <strain evidence="5 6">342</strain>
    </source>
</reference>
<dbReference type="Gene3D" id="1.10.260.40">
    <property type="entry name" value="lambda repressor-like DNA-binding domains"/>
    <property type="match status" value="2"/>
</dbReference>
<evidence type="ECO:0000313" key="6">
    <source>
        <dbReference type="Proteomes" id="UP000239181"/>
    </source>
</evidence>
<proteinExistence type="predicted"/>
<dbReference type="Gene3D" id="3.40.50.2300">
    <property type="match status" value="2"/>
</dbReference>
<dbReference type="InterPro" id="IPR000843">
    <property type="entry name" value="HTH_LacI"/>
</dbReference>
<dbReference type="InterPro" id="IPR028082">
    <property type="entry name" value="Peripla_BP_I"/>
</dbReference>
<protein>
    <submittedName>
        <fullName evidence="5">LacI family transcriptional regulator</fullName>
    </submittedName>
</protein>
<evidence type="ECO:0000259" key="4">
    <source>
        <dbReference type="PROSITE" id="PS50932"/>
    </source>
</evidence>
<dbReference type="SUPFAM" id="SSF53822">
    <property type="entry name" value="Periplasmic binding protein-like I"/>
    <property type="match status" value="1"/>
</dbReference>
<dbReference type="Pfam" id="PF00356">
    <property type="entry name" value="LacI"/>
    <property type="match status" value="2"/>
</dbReference>
<dbReference type="SMART" id="SM00354">
    <property type="entry name" value="HTH_LACI"/>
    <property type="match status" value="2"/>
</dbReference>
<dbReference type="OrthoDB" id="5681588at2"/>
<keyword evidence="2" id="KW-0238">DNA-binding</keyword>
<dbReference type="PANTHER" id="PTHR30146:SF33">
    <property type="entry name" value="TRANSCRIPTIONAL REGULATOR"/>
    <property type="match status" value="1"/>
</dbReference>
<evidence type="ECO:0000256" key="1">
    <source>
        <dbReference type="ARBA" id="ARBA00023015"/>
    </source>
</evidence>
<evidence type="ECO:0000256" key="2">
    <source>
        <dbReference type="ARBA" id="ARBA00023125"/>
    </source>
</evidence>
<dbReference type="GO" id="GO:0000976">
    <property type="term" value="F:transcription cis-regulatory region binding"/>
    <property type="evidence" value="ECO:0007669"/>
    <property type="project" value="TreeGrafter"/>
</dbReference>
<dbReference type="CDD" id="cd01392">
    <property type="entry name" value="HTH_LacI"/>
    <property type="match status" value="2"/>
</dbReference>
<dbReference type="PANTHER" id="PTHR30146">
    <property type="entry name" value="LACI-RELATED TRANSCRIPTIONAL REPRESSOR"/>
    <property type="match status" value="1"/>
</dbReference>
<feature type="domain" description="HTH lacI-type" evidence="4">
    <location>
        <begin position="70"/>
        <end position="124"/>
    </location>
</feature>
<dbReference type="EMBL" id="PDET01000002">
    <property type="protein sequence ID" value="PRD16965.1"/>
    <property type="molecule type" value="Genomic_DNA"/>
</dbReference>